<protein>
    <recommendedName>
        <fullName evidence="4">Demethylmenaquinone methyltransferase</fullName>
        <ecNumber evidence="4">2.1.1.163</ecNumber>
    </recommendedName>
</protein>
<comment type="pathway">
    <text evidence="4">Quinol/quinone metabolism; menaquinone biosynthesis; menaquinol from 1,4-dihydroxy-2-naphthoate: step 2/2.</text>
</comment>
<gene>
    <name evidence="4 5" type="primary">menG</name>
    <name evidence="5" type="ORF">Sru01_63180</name>
</gene>
<dbReference type="InterPro" id="IPR029063">
    <property type="entry name" value="SAM-dependent_MTases_sf"/>
</dbReference>
<organism evidence="5 6">
    <name type="scientific">Sphaerisporangium rufum</name>
    <dbReference type="NCBI Taxonomy" id="1381558"/>
    <lineage>
        <taxon>Bacteria</taxon>
        <taxon>Bacillati</taxon>
        <taxon>Actinomycetota</taxon>
        <taxon>Actinomycetes</taxon>
        <taxon>Streptosporangiales</taxon>
        <taxon>Streptosporangiaceae</taxon>
        <taxon>Sphaerisporangium</taxon>
    </lineage>
</organism>
<evidence type="ECO:0000256" key="4">
    <source>
        <dbReference type="HAMAP-Rule" id="MF_01813"/>
    </source>
</evidence>
<evidence type="ECO:0000313" key="5">
    <source>
        <dbReference type="EMBL" id="GII81336.1"/>
    </source>
</evidence>
<dbReference type="GO" id="GO:0032259">
    <property type="term" value="P:methylation"/>
    <property type="evidence" value="ECO:0007669"/>
    <property type="project" value="UniProtKB-KW"/>
</dbReference>
<dbReference type="PANTHER" id="PTHR43591:SF24">
    <property type="entry name" value="2-METHOXY-6-POLYPRENYL-1,4-BENZOQUINOL METHYLASE, MITOCHONDRIAL"/>
    <property type="match status" value="1"/>
</dbReference>
<feature type="binding site" evidence="4">
    <location>
        <position position="91"/>
    </location>
    <ligand>
        <name>S-adenosyl-L-methionine</name>
        <dbReference type="ChEBI" id="CHEBI:59789"/>
    </ligand>
</feature>
<keyword evidence="3 4" id="KW-0949">S-adenosyl-L-methionine</keyword>
<sequence length="260" mass="27692">MVTAGRTKLGAMTRATLDKQPHEVAAMFDRTARRYDLVNDVISLGQHRLWRRATAAAVDAGPGELVLDLAAGTGTSTDAFTGLGARAIACDFSLGMLRTGVRKRGGSGLSGGGVRGVTFVAGDALKLPFPDDTFDAVTISFGLRNVNDTAGALGEMLRVTRPGGRLVVCEFSRPVFGPFDLVYTEYLMRLLPVVTRVVSSNPDSYEYLAESIRAWPGQAELARLVAAAGWGRVAWRNLSMGIVALHRAVKPGDVRQAGSI</sequence>
<dbReference type="EC" id="2.1.1.163" evidence="4"/>
<dbReference type="PROSITE" id="PS51608">
    <property type="entry name" value="SAM_MT_UBIE"/>
    <property type="match status" value="1"/>
</dbReference>
<reference evidence="5" key="1">
    <citation type="submission" date="2021-01" db="EMBL/GenBank/DDBJ databases">
        <title>Whole genome shotgun sequence of Sphaerisporangium rufum NBRC 109079.</title>
        <authorList>
            <person name="Komaki H."/>
            <person name="Tamura T."/>
        </authorList>
    </citation>
    <scope>NUCLEOTIDE SEQUENCE</scope>
    <source>
        <strain evidence="5">NBRC 109079</strain>
    </source>
</reference>
<evidence type="ECO:0000256" key="2">
    <source>
        <dbReference type="ARBA" id="ARBA00022679"/>
    </source>
</evidence>
<keyword evidence="2 4" id="KW-0808">Transferase</keyword>
<comment type="function">
    <text evidence="4">Methyltransferase required for the conversion of demethylmenaquinol (DMKH2) to menaquinol (MKH2).</text>
</comment>
<evidence type="ECO:0000313" key="6">
    <source>
        <dbReference type="Proteomes" id="UP000655287"/>
    </source>
</evidence>
<dbReference type="GO" id="GO:0043770">
    <property type="term" value="F:demethylmenaquinone methyltransferase activity"/>
    <property type="evidence" value="ECO:0007669"/>
    <property type="project" value="UniProtKB-UniRule"/>
</dbReference>
<dbReference type="NCBIfam" id="TIGR01934">
    <property type="entry name" value="MenG_MenH_UbiE"/>
    <property type="match status" value="1"/>
</dbReference>
<accession>A0A919R803</accession>
<dbReference type="Pfam" id="PF01209">
    <property type="entry name" value="Ubie_methyltran"/>
    <property type="match status" value="1"/>
</dbReference>
<name>A0A919R803_9ACTN</name>
<comment type="caution">
    <text evidence="5">The sequence shown here is derived from an EMBL/GenBank/DDBJ whole genome shotgun (WGS) entry which is preliminary data.</text>
</comment>
<comment type="catalytic activity">
    <reaction evidence="4">
        <text>a 2-demethylmenaquinol + S-adenosyl-L-methionine = a menaquinol + S-adenosyl-L-homocysteine + H(+)</text>
        <dbReference type="Rhea" id="RHEA:42640"/>
        <dbReference type="Rhea" id="RHEA-COMP:9539"/>
        <dbReference type="Rhea" id="RHEA-COMP:9563"/>
        <dbReference type="ChEBI" id="CHEBI:15378"/>
        <dbReference type="ChEBI" id="CHEBI:18151"/>
        <dbReference type="ChEBI" id="CHEBI:55437"/>
        <dbReference type="ChEBI" id="CHEBI:57856"/>
        <dbReference type="ChEBI" id="CHEBI:59789"/>
        <dbReference type="EC" id="2.1.1.163"/>
    </reaction>
</comment>
<dbReference type="PANTHER" id="PTHR43591">
    <property type="entry name" value="METHYLTRANSFERASE"/>
    <property type="match status" value="1"/>
</dbReference>
<feature type="binding site" evidence="4">
    <location>
        <position position="140"/>
    </location>
    <ligand>
        <name>S-adenosyl-L-methionine</name>
        <dbReference type="ChEBI" id="CHEBI:59789"/>
    </ligand>
</feature>
<keyword evidence="1 4" id="KW-0489">Methyltransferase</keyword>
<feature type="binding site" evidence="4">
    <location>
        <begin position="123"/>
        <end position="124"/>
    </location>
    <ligand>
        <name>S-adenosyl-L-methionine</name>
        <dbReference type="ChEBI" id="CHEBI:59789"/>
    </ligand>
</feature>
<dbReference type="SUPFAM" id="SSF53335">
    <property type="entry name" value="S-adenosyl-L-methionine-dependent methyltransferases"/>
    <property type="match status" value="1"/>
</dbReference>
<comment type="similarity">
    <text evidence="4">Belongs to the class I-like SAM-binding methyltransferase superfamily. MenG/UbiE family.</text>
</comment>
<dbReference type="Gene3D" id="3.40.50.150">
    <property type="entry name" value="Vaccinia Virus protein VP39"/>
    <property type="match status" value="1"/>
</dbReference>
<dbReference type="InterPro" id="IPR023576">
    <property type="entry name" value="UbiE/COQ5_MeTrFase_CS"/>
</dbReference>
<proteinExistence type="inferred from homology"/>
<dbReference type="HAMAP" id="MF_01813">
    <property type="entry name" value="MenG_UbiE_methyltr"/>
    <property type="match status" value="1"/>
</dbReference>
<dbReference type="InterPro" id="IPR004033">
    <property type="entry name" value="UbiE/COQ5_MeTrFase"/>
</dbReference>
<dbReference type="PROSITE" id="PS01184">
    <property type="entry name" value="UBIE_2"/>
    <property type="match status" value="1"/>
</dbReference>
<keyword evidence="6" id="KW-1185">Reference proteome</keyword>
<evidence type="ECO:0000256" key="1">
    <source>
        <dbReference type="ARBA" id="ARBA00022603"/>
    </source>
</evidence>
<dbReference type="EMBL" id="BOOU01000095">
    <property type="protein sequence ID" value="GII81336.1"/>
    <property type="molecule type" value="Genomic_DNA"/>
</dbReference>
<dbReference type="GO" id="GO:0009234">
    <property type="term" value="P:menaquinone biosynthetic process"/>
    <property type="evidence" value="ECO:0007669"/>
    <property type="project" value="UniProtKB-UniRule"/>
</dbReference>
<dbReference type="CDD" id="cd02440">
    <property type="entry name" value="AdoMet_MTases"/>
    <property type="match status" value="1"/>
</dbReference>
<keyword evidence="4" id="KW-0474">Menaquinone biosynthesis</keyword>
<dbReference type="Proteomes" id="UP000655287">
    <property type="component" value="Unassembled WGS sequence"/>
</dbReference>
<dbReference type="NCBIfam" id="NF001241">
    <property type="entry name" value="PRK00216.1-2"/>
    <property type="match status" value="1"/>
</dbReference>
<evidence type="ECO:0000256" key="3">
    <source>
        <dbReference type="ARBA" id="ARBA00022691"/>
    </source>
</evidence>
<feature type="binding site" evidence="4">
    <location>
        <position position="73"/>
    </location>
    <ligand>
        <name>S-adenosyl-L-methionine</name>
        <dbReference type="ChEBI" id="CHEBI:59789"/>
    </ligand>
</feature>
<dbReference type="AlphaFoldDB" id="A0A919R803"/>